<dbReference type="EMBL" id="CM042887">
    <property type="protein sequence ID" value="KAI4329543.1"/>
    <property type="molecule type" value="Genomic_DNA"/>
</dbReference>
<sequence>MGPECPSPSKAKTFISRFSPTNSKSKIAVALSIIFVLSSLGLVYRWRSSGNRSAWSYSYDRYTVVLDCGSTGTRVNAYQWAPAIQSQVPVLVNSYPGTLTGIDATSSCERQYHCLQTRPGLDKFVGNSSGVRKSVKPLLRLAEKWIPQELHGETPVFVLGTAGLRRLSSADSVRVLSDVWEVVKDTGFLSRRSWIRVLSGEEEGYYSWVALNFRMGRLSDLPSRIPTLGVIDLGGSSLQVAVELNESMSRMIEKGLTRLKYGSVQYQVLAYSLPRLGLQDTFERSVSMVMENDVRNESAGGNNIVRHPCFGLAFKQRLALFYDGQCRTGISNGTFLKVKDLENKNHVLVTGYADWQECIQLARDAATMPNQSLPETTVHKKEEASHNGNQIHNLMAIAAPNGSFHALSGFFAVYNQLNLTLRWNLTQALDRGRQICSRSWNTKSKIPGKGEFCFQVPYIASLIDEVLHLGNKEIVFGPGNVSWTLGAVLVERLLVGTSSAESMDSIPSYKSLVLVFVLLLLFGLIICQSQIRLLMSRNIGGAPATTAVSLTTRHPKRQPI</sequence>
<protein>
    <submittedName>
        <fullName evidence="1">Uncharacterized protein</fullName>
    </submittedName>
</protein>
<accession>A0ACB9MZM1</accession>
<gene>
    <name evidence="1" type="ORF">MLD38_027921</name>
</gene>
<keyword evidence="2" id="KW-1185">Reference proteome</keyword>
<comment type="caution">
    <text evidence="1">The sequence shown here is derived from an EMBL/GenBank/DDBJ whole genome shotgun (WGS) entry which is preliminary data.</text>
</comment>
<proteinExistence type="predicted"/>
<evidence type="ECO:0000313" key="2">
    <source>
        <dbReference type="Proteomes" id="UP001057402"/>
    </source>
</evidence>
<dbReference type="Proteomes" id="UP001057402">
    <property type="component" value="Chromosome 8"/>
</dbReference>
<organism evidence="1 2">
    <name type="scientific">Melastoma candidum</name>
    <dbReference type="NCBI Taxonomy" id="119954"/>
    <lineage>
        <taxon>Eukaryota</taxon>
        <taxon>Viridiplantae</taxon>
        <taxon>Streptophyta</taxon>
        <taxon>Embryophyta</taxon>
        <taxon>Tracheophyta</taxon>
        <taxon>Spermatophyta</taxon>
        <taxon>Magnoliopsida</taxon>
        <taxon>eudicotyledons</taxon>
        <taxon>Gunneridae</taxon>
        <taxon>Pentapetalae</taxon>
        <taxon>rosids</taxon>
        <taxon>malvids</taxon>
        <taxon>Myrtales</taxon>
        <taxon>Melastomataceae</taxon>
        <taxon>Melastomatoideae</taxon>
        <taxon>Melastomateae</taxon>
        <taxon>Melastoma</taxon>
    </lineage>
</organism>
<evidence type="ECO:0000313" key="1">
    <source>
        <dbReference type="EMBL" id="KAI4329543.1"/>
    </source>
</evidence>
<reference evidence="2" key="1">
    <citation type="journal article" date="2023" name="Front. Plant Sci.">
        <title>Chromosomal-level genome assembly of Melastoma candidum provides insights into trichome evolution.</title>
        <authorList>
            <person name="Zhong Y."/>
            <person name="Wu W."/>
            <person name="Sun C."/>
            <person name="Zou P."/>
            <person name="Liu Y."/>
            <person name="Dai S."/>
            <person name="Zhou R."/>
        </authorList>
    </citation>
    <scope>NUCLEOTIDE SEQUENCE [LARGE SCALE GENOMIC DNA]</scope>
</reference>
<name>A0ACB9MZM1_9MYRT</name>